<dbReference type="AlphaFoldDB" id="A0AAV6RNL3"/>
<dbReference type="Proteomes" id="UP000693946">
    <property type="component" value="Linkage Group LG19"/>
</dbReference>
<proteinExistence type="predicted"/>
<sequence>MIVHRMQCQSTVSPTFDDWQYISNLCNLMCLLVDNSDTGLHNDNDVKGTTMEIYSQSGIDGHVWLVRLHSLTHATNKTV</sequence>
<comment type="caution">
    <text evidence="1">The sequence shown here is derived from an EMBL/GenBank/DDBJ whole genome shotgun (WGS) entry which is preliminary data.</text>
</comment>
<evidence type="ECO:0000313" key="2">
    <source>
        <dbReference type="Proteomes" id="UP000693946"/>
    </source>
</evidence>
<gene>
    <name evidence="1" type="ORF">JOB18_031959</name>
</gene>
<accession>A0AAV6RNL3</accession>
<organism evidence="1 2">
    <name type="scientific">Solea senegalensis</name>
    <name type="common">Senegalese sole</name>
    <dbReference type="NCBI Taxonomy" id="28829"/>
    <lineage>
        <taxon>Eukaryota</taxon>
        <taxon>Metazoa</taxon>
        <taxon>Chordata</taxon>
        <taxon>Craniata</taxon>
        <taxon>Vertebrata</taxon>
        <taxon>Euteleostomi</taxon>
        <taxon>Actinopterygii</taxon>
        <taxon>Neopterygii</taxon>
        <taxon>Teleostei</taxon>
        <taxon>Neoteleostei</taxon>
        <taxon>Acanthomorphata</taxon>
        <taxon>Carangaria</taxon>
        <taxon>Pleuronectiformes</taxon>
        <taxon>Pleuronectoidei</taxon>
        <taxon>Soleidae</taxon>
        <taxon>Solea</taxon>
    </lineage>
</organism>
<protein>
    <submittedName>
        <fullName evidence="1">Uncharacterized protein</fullName>
    </submittedName>
</protein>
<reference evidence="1 2" key="1">
    <citation type="journal article" date="2021" name="Sci. Rep.">
        <title>Chromosome anchoring in Senegalese sole (Solea senegalensis) reveals sex-associated markers and genome rearrangements in flatfish.</title>
        <authorList>
            <person name="Guerrero-Cozar I."/>
            <person name="Gomez-Garrido J."/>
            <person name="Berbel C."/>
            <person name="Martinez-Blanch J.F."/>
            <person name="Alioto T."/>
            <person name="Claros M.G."/>
            <person name="Gagnaire P.A."/>
            <person name="Manchado M."/>
        </authorList>
    </citation>
    <scope>NUCLEOTIDE SEQUENCE [LARGE SCALE GENOMIC DNA]</scope>
    <source>
        <strain evidence="1">Sse05_10M</strain>
    </source>
</reference>
<dbReference type="EMBL" id="JAGKHQ010000011">
    <property type="protein sequence ID" value="KAG7505456.1"/>
    <property type="molecule type" value="Genomic_DNA"/>
</dbReference>
<evidence type="ECO:0000313" key="1">
    <source>
        <dbReference type="EMBL" id="KAG7505456.1"/>
    </source>
</evidence>
<keyword evidence="2" id="KW-1185">Reference proteome</keyword>
<name>A0AAV6RNL3_SOLSE</name>